<name>A0A1D9QC06_SCLS1</name>
<evidence type="ECO:0000313" key="2">
    <source>
        <dbReference type="Proteomes" id="UP000177798"/>
    </source>
</evidence>
<evidence type="ECO:0000313" key="1">
    <source>
        <dbReference type="EMBL" id="APA12480.1"/>
    </source>
</evidence>
<dbReference type="EMBL" id="CP017822">
    <property type="protein sequence ID" value="APA12480.1"/>
    <property type="molecule type" value="Genomic_DNA"/>
</dbReference>
<sequence length="696" mass="77403">MSLRTMTFGPIGFSSTTLDKLSLHAKYEVAIRLPSGKLESLSVDECLKALTSGEIWVSSGNSCRIDLSITVDGRELVETNDNHIVESLGKFVAESKIWEQLGLSTILHLQNALLQKERLSIQLNYNEPSTLSVVSPRPWSYTTTDVKTPEALLCAQMERLELCLAFRSPSVVKQISKRVKPPALEPGIDKDSPVRFKITQSGAPKKPLVIKLGPSERISSLLMSLNSIKQSQITRSGATIKSLVIKFGPSERISSFLKTLDSIKQSQITQSIMPTTSLSIIKLPGHKISGILAECSESLCSSLTLHAIPALSQLSTYISSLPFSYKPPTSKRTVSLKKYGMRSSQKQGDNYVPLKDAEVDKIMHLSDDDKDSLTVEKPTRKRRALTYNQENNAYVLDPIVSCKLVGAAIRAMIAGTGMRRRITNGVTIDNISNIPATSLATLSPVMFSPGFKKSMAHNSRYAPRIIQMLASLARNAQTLSLKQKLADIANIPTSEFARDITDGEIDSELDSEKRLAAVVQARIWSMMQRALYDPSAARQATNKRMTSDNAILVEEDDGYDDLLNSIGTDVDMDVDIEDSKKGDDDFQWIIDEHDSETSAFDCILSDSEEISGDAFVDILDDGDELLLSDEERERLEIEFETEEMLFGRRWQLEDEEVLYDDLLFMEDSAHDDLLLEGENSILGERLLFNRDEMLLI</sequence>
<dbReference type="VEuPathDB" id="FungiDB:sscle_09g072500"/>
<dbReference type="KEGG" id="ssl:SS1G_03912"/>
<dbReference type="RefSeq" id="XP_001595822.1">
    <property type="nucleotide sequence ID" value="XM_001595772.1"/>
</dbReference>
<proteinExistence type="predicted"/>
<organism evidence="1 2">
    <name type="scientific">Sclerotinia sclerotiorum (strain ATCC 18683 / 1980 / Ss-1)</name>
    <name type="common">White mold</name>
    <name type="synonym">Whetzelinia sclerotiorum</name>
    <dbReference type="NCBI Taxonomy" id="665079"/>
    <lineage>
        <taxon>Eukaryota</taxon>
        <taxon>Fungi</taxon>
        <taxon>Dikarya</taxon>
        <taxon>Ascomycota</taxon>
        <taxon>Pezizomycotina</taxon>
        <taxon>Leotiomycetes</taxon>
        <taxon>Helotiales</taxon>
        <taxon>Sclerotiniaceae</taxon>
        <taxon>Sclerotinia</taxon>
    </lineage>
</organism>
<dbReference type="Proteomes" id="UP000177798">
    <property type="component" value="Chromosome 9"/>
</dbReference>
<reference evidence="2" key="1">
    <citation type="journal article" date="2017" name="Genome Biol. Evol.">
        <title>The complete genome sequence of the phytopathogenic fungus Sclerotinia sclerotiorum reveals insights into the genome architecture of broad host range pathogens.</title>
        <authorList>
            <person name="Derbyshire M."/>
            <person name="Denton-Giles M."/>
            <person name="Hegedus D."/>
            <person name="Seifbarghy S."/>
            <person name="Rollins J."/>
            <person name="van Kan J."/>
            <person name="Seidl M.F."/>
            <person name="Faino L."/>
            <person name="Mbengue M."/>
            <person name="Navaud O."/>
            <person name="Raffaele S."/>
            <person name="Hammond-Kosack K."/>
            <person name="Heard S."/>
            <person name="Oliver R."/>
        </authorList>
    </citation>
    <scope>NUCLEOTIDE SEQUENCE [LARGE SCALE GENOMIC DNA]</scope>
    <source>
        <strain evidence="2">ATCC 18683 / 1980 / Ss-1</strain>
    </source>
</reference>
<dbReference type="OMA" id="NTNDHEG"/>
<dbReference type="OrthoDB" id="4187154at2759"/>
<gene>
    <name evidence="1" type="ORF">sscle_09g072500</name>
</gene>
<dbReference type="AlphaFoldDB" id="A0A1D9QC06"/>
<accession>A0A1D9QC06</accession>
<protein>
    <submittedName>
        <fullName evidence="1">Uncharacterized protein</fullName>
    </submittedName>
</protein>